<accession>A0AAE7B4J5</accession>
<dbReference type="PANTHER" id="PTHR31302:SF0">
    <property type="entry name" value="TRANSMEMBRANE PROTEIN WITH METALLOPHOSPHOESTERASE DOMAIN"/>
    <property type="match status" value="1"/>
</dbReference>
<evidence type="ECO:0000313" key="2">
    <source>
        <dbReference type="EMBL" id="QKE25272.1"/>
    </source>
</evidence>
<protein>
    <submittedName>
        <fullName evidence="2">Metallophosphoesterase (YkuE domain)</fullName>
    </submittedName>
</protein>
<keyword evidence="3" id="KW-1185">Reference proteome</keyword>
<name>A0AAE7B4J5_9BACT</name>
<dbReference type="InterPro" id="IPR051158">
    <property type="entry name" value="Metallophosphoesterase_sf"/>
</dbReference>
<evidence type="ECO:0000313" key="3">
    <source>
        <dbReference type="Proteomes" id="UP000502065"/>
    </source>
</evidence>
<dbReference type="InterPro" id="IPR004843">
    <property type="entry name" value="Calcineurin-like_PHP"/>
</dbReference>
<dbReference type="SUPFAM" id="SSF56300">
    <property type="entry name" value="Metallo-dependent phosphatases"/>
    <property type="match status" value="1"/>
</dbReference>
<organism evidence="2 3">
    <name type="scientific">Arcobacter aquimarinus</name>
    <dbReference type="NCBI Taxonomy" id="1315211"/>
    <lineage>
        <taxon>Bacteria</taxon>
        <taxon>Pseudomonadati</taxon>
        <taxon>Campylobacterota</taxon>
        <taxon>Epsilonproteobacteria</taxon>
        <taxon>Campylobacterales</taxon>
        <taxon>Arcobacteraceae</taxon>
        <taxon>Arcobacter</taxon>
    </lineage>
</organism>
<dbReference type="KEGG" id="aaqi:AAQM_0499"/>
<dbReference type="PANTHER" id="PTHR31302">
    <property type="entry name" value="TRANSMEMBRANE PROTEIN WITH METALLOPHOSPHOESTERASE DOMAIN-RELATED"/>
    <property type="match status" value="1"/>
</dbReference>
<dbReference type="GO" id="GO:0016787">
    <property type="term" value="F:hydrolase activity"/>
    <property type="evidence" value="ECO:0007669"/>
    <property type="project" value="InterPro"/>
</dbReference>
<proteinExistence type="predicted"/>
<dbReference type="Proteomes" id="UP000502065">
    <property type="component" value="Chromosome"/>
</dbReference>
<dbReference type="EMBL" id="CP030944">
    <property type="protein sequence ID" value="QKE25272.1"/>
    <property type="molecule type" value="Genomic_DNA"/>
</dbReference>
<gene>
    <name evidence="2" type="ORF">AAQM_0499</name>
</gene>
<dbReference type="RefSeq" id="WP_129094165.1">
    <property type="nucleotide sequence ID" value="NZ_CBCSAE010000001.1"/>
</dbReference>
<dbReference type="Pfam" id="PF00149">
    <property type="entry name" value="Metallophos"/>
    <property type="match status" value="1"/>
</dbReference>
<sequence length="245" mass="28454">MNSLPFNELEILVDNKKLDSFKILHLSDLHINKKTSIKHLNDLINFCNSTSFDICVITGDIIDCKVKFIKEKLEILNKINGVVYYISGNHDLFYGIDDLKKKLTNFIFMDNECKEFIYKNEIIHIAGLPDRFSKFFGIKRDIKKIEKHLNNSPSIFISHQPKDYKIALNSNSNLFLCGHTHGGQIYPFHYLVKLVQPFLAGLFYKKNTAIYINKGLGYWGIDFRYKADAEITLIKLITKRVELLL</sequence>
<dbReference type="InterPro" id="IPR029052">
    <property type="entry name" value="Metallo-depent_PP-like"/>
</dbReference>
<dbReference type="AlphaFoldDB" id="A0AAE7B4J5"/>
<feature type="domain" description="Calcineurin-like phosphoesterase" evidence="1">
    <location>
        <begin position="21"/>
        <end position="182"/>
    </location>
</feature>
<reference evidence="2 3" key="1">
    <citation type="submission" date="2018-07" db="EMBL/GenBank/DDBJ databases">
        <title>Identification of phenol metabolism pathways in Arcobacter.</title>
        <authorList>
            <person name="Miller W.G."/>
            <person name="Yee E."/>
            <person name="Bono J.L."/>
        </authorList>
    </citation>
    <scope>NUCLEOTIDE SEQUENCE [LARGE SCALE GENOMIC DNA]</scope>
    <source>
        <strain evidence="2 3">W63</strain>
    </source>
</reference>
<dbReference type="Gene3D" id="3.60.21.10">
    <property type="match status" value="1"/>
</dbReference>
<evidence type="ECO:0000259" key="1">
    <source>
        <dbReference type="Pfam" id="PF00149"/>
    </source>
</evidence>